<reference evidence="1" key="1">
    <citation type="submission" date="2019-08" db="EMBL/GenBank/DDBJ databases">
        <authorList>
            <person name="Kucharzyk K."/>
            <person name="Murdoch R.W."/>
            <person name="Higgins S."/>
            <person name="Loffler F."/>
        </authorList>
    </citation>
    <scope>NUCLEOTIDE SEQUENCE</scope>
</reference>
<gene>
    <name evidence="1" type="ORF">SDC9_126619</name>
</gene>
<proteinExistence type="predicted"/>
<name>A0A645CR57_9ZZZZ</name>
<comment type="caution">
    <text evidence="1">The sequence shown here is derived from an EMBL/GenBank/DDBJ whole genome shotgun (WGS) entry which is preliminary data.</text>
</comment>
<sequence length="91" mass="10606">MRAVRARAESAGRFADVLGKIDPTLWIDLHDPVGIILAQNRYGILDHRLRFLDRYFRRIFRIQRDLQVGISHLVQSADFLQVGDVFLHHRG</sequence>
<organism evidence="1">
    <name type="scientific">bioreactor metagenome</name>
    <dbReference type="NCBI Taxonomy" id="1076179"/>
    <lineage>
        <taxon>unclassified sequences</taxon>
        <taxon>metagenomes</taxon>
        <taxon>ecological metagenomes</taxon>
    </lineage>
</organism>
<dbReference type="AlphaFoldDB" id="A0A645CR57"/>
<dbReference type="EMBL" id="VSSQ01029437">
    <property type="protein sequence ID" value="MPM79580.1"/>
    <property type="molecule type" value="Genomic_DNA"/>
</dbReference>
<protein>
    <submittedName>
        <fullName evidence="1">Uncharacterized protein</fullName>
    </submittedName>
</protein>
<evidence type="ECO:0000313" key="1">
    <source>
        <dbReference type="EMBL" id="MPM79580.1"/>
    </source>
</evidence>
<accession>A0A645CR57</accession>